<accession>A0A815V976</accession>
<dbReference type="EMBL" id="CAJNOJ010000838">
    <property type="protein sequence ID" value="CAF1527620.1"/>
    <property type="molecule type" value="Genomic_DNA"/>
</dbReference>
<sequence>MKVSKKFRKVEYKEGESDCDESDVNSSEDEGDTPMSLHHYQIHTFASKLTGKKSIFISKQPVGFLRITNHNCQLIDQNELYKAANG</sequence>
<comment type="caution">
    <text evidence="2">The sequence shown here is derived from an EMBL/GenBank/DDBJ whole genome shotgun (WGS) entry which is preliminary data.</text>
</comment>
<dbReference type="AlphaFoldDB" id="A0A815V976"/>
<evidence type="ECO:0000313" key="3">
    <source>
        <dbReference type="Proteomes" id="UP000663852"/>
    </source>
</evidence>
<dbReference type="Proteomes" id="UP000663852">
    <property type="component" value="Unassembled WGS sequence"/>
</dbReference>
<name>A0A815V976_ADIRI</name>
<evidence type="ECO:0000256" key="1">
    <source>
        <dbReference type="SAM" id="MobiDB-lite"/>
    </source>
</evidence>
<feature type="compositionally biased region" description="Acidic residues" evidence="1">
    <location>
        <begin position="17"/>
        <end position="32"/>
    </location>
</feature>
<reference evidence="2" key="1">
    <citation type="submission" date="2021-02" db="EMBL/GenBank/DDBJ databases">
        <authorList>
            <person name="Nowell W R."/>
        </authorList>
    </citation>
    <scope>NUCLEOTIDE SEQUENCE</scope>
</reference>
<organism evidence="2 3">
    <name type="scientific">Adineta ricciae</name>
    <name type="common">Rotifer</name>
    <dbReference type="NCBI Taxonomy" id="249248"/>
    <lineage>
        <taxon>Eukaryota</taxon>
        <taxon>Metazoa</taxon>
        <taxon>Spiralia</taxon>
        <taxon>Gnathifera</taxon>
        <taxon>Rotifera</taxon>
        <taxon>Eurotatoria</taxon>
        <taxon>Bdelloidea</taxon>
        <taxon>Adinetida</taxon>
        <taxon>Adinetidae</taxon>
        <taxon>Adineta</taxon>
    </lineage>
</organism>
<proteinExistence type="predicted"/>
<evidence type="ECO:0000313" key="2">
    <source>
        <dbReference type="EMBL" id="CAF1527620.1"/>
    </source>
</evidence>
<protein>
    <submittedName>
        <fullName evidence="2">Uncharacterized protein</fullName>
    </submittedName>
</protein>
<feature type="region of interest" description="Disordered" evidence="1">
    <location>
        <begin position="1"/>
        <end position="35"/>
    </location>
</feature>
<gene>
    <name evidence="2" type="ORF">EDS130_LOCUS44322</name>
</gene>